<protein>
    <submittedName>
        <fullName evidence="4">CPBP family intramembrane metalloprotease</fullName>
    </submittedName>
</protein>
<dbReference type="RefSeq" id="WP_244720737.1">
    <property type="nucleotide sequence ID" value="NZ_CP095049.1"/>
</dbReference>
<dbReference type="PANTHER" id="PTHR43592">
    <property type="entry name" value="CAAX AMINO TERMINAL PROTEASE"/>
    <property type="match status" value="1"/>
</dbReference>
<dbReference type="EMBL" id="CP095049">
    <property type="protein sequence ID" value="UOQ54242.1"/>
    <property type="molecule type" value="Genomic_DNA"/>
</dbReference>
<keyword evidence="4" id="KW-0378">Hydrolase</keyword>
<dbReference type="Pfam" id="PF02517">
    <property type="entry name" value="Rce1-like"/>
    <property type="match status" value="1"/>
</dbReference>
<dbReference type="Proteomes" id="UP000831785">
    <property type="component" value="Chromosome"/>
</dbReference>
<feature type="region of interest" description="Disordered" evidence="1">
    <location>
        <begin position="311"/>
        <end position="333"/>
    </location>
</feature>
<organism evidence="4 5">
    <name type="scientific">Hymenobacter cellulosivorans</name>
    <dbReference type="NCBI Taxonomy" id="2932249"/>
    <lineage>
        <taxon>Bacteria</taxon>
        <taxon>Pseudomonadati</taxon>
        <taxon>Bacteroidota</taxon>
        <taxon>Cytophagia</taxon>
        <taxon>Cytophagales</taxon>
        <taxon>Hymenobacteraceae</taxon>
        <taxon>Hymenobacter</taxon>
    </lineage>
</organism>
<keyword evidence="2" id="KW-0812">Transmembrane</keyword>
<reference evidence="4 5" key="1">
    <citation type="submission" date="2022-04" db="EMBL/GenBank/DDBJ databases">
        <title>Hymenobacter sp. isolated from the air.</title>
        <authorList>
            <person name="Won M."/>
            <person name="Lee C.-M."/>
            <person name="Woen H.-Y."/>
            <person name="Kwon S.-W."/>
        </authorList>
    </citation>
    <scope>NUCLEOTIDE SEQUENCE [LARGE SCALE GENOMIC DNA]</scope>
    <source>
        <strain evidence="5">5116 S-27</strain>
    </source>
</reference>
<feature type="transmembrane region" description="Helical" evidence="2">
    <location>
        <begin position="270"/>
        <end position="289"/>
    </location>
</feature>
<feature type="transmembrane region" description="Helical" evidence="2">
    <location>
        <begin position="86"/>
        <end position="110"/>
    </location>
</feature>
<evidence type="ECO:0000313" key="5">
    <source>
        <dbReference type="Proteomes" id="UP000831785"/>
    </source>
</evidence>
<keyword evidence="4" id="KW-0645">Protease</keyword>
<accession>A0ABY4FE40</accession>
<proteinExistence type="predicted"/>
<dbReference type="GO" id="GO:0008237">
    <property type="term" value="F:metallopeptidase activity"/>
    <property type="evidence" value="ECO:0007669"/>
    <property type="project" value="UniProtKB-KW"/>
</dbReference>
<feature type="transmembrane region" description="Helical" evidence="2">
    <location>
        <begin position="46"/>
        <end position="74"/>
    </location>
</feature>
<evidence type="ECO:0000256" key="2">
    <source>
        <dbReference type="SAM" id="Phobius"/>
    </source>
</evidence>
<evidence type="ECO:0000313" key="4">
    <source>
        <dbReference type="EMBL" id="UOQ54242.1"/>
    </source>
</evidence>
<dbReference type="InterPro" id="IPR003675">
    <property type="entry name" value="Rce1/LyrA-like_dom"/>
</dbReference>
<gene>
    <name evidence="4" type="ORF">MUN80_05670</name>
</gene>
<sequence length="333" mass="36489">MILIGLALVFLSVGALVASVLTKLFFGIGLLEMGDAAQNPQNYPNSWGAIMLSQGVTLVFGLAGAALALVWLTGRSWREYLMPRRSVSAVWFVAAAAIVILALPLMAYLIEWNSQAHVPKFLEGSWLTRFGTWALAKEEELKKTTAFMTRFSSPGRFGVAVLVIAAGAAIGEELFFRGVLQRNLVEWFRSRHVGVFVAAAIFSAIHMQFLGFVPRFVLGLILGYLYEWSGNILVPMTAHFTQNAFQLLLVYVQQQQWTASAFDPDSTDSIPWYLVLLSVLFVGAILYFLHQRSQQGPAEMHTLSAGGVAVASPETAPAETRTLGSKGIEADRK</sequence>
<evidence type="ECO:0000256" key="1">
    <source>
        <dbReference type="SAM" id="MobiDB-lite"/>
    </source>
</evidence>
<feature type="transmembrane region" description="Helical" evidence="2">
    <location>
        <begin position="196"/>
        <end position="226"/>
    </location>
</feature>
<keyword evidence="2" id="KW-1133">Transmembrane helix</keyword>
<keyword evidence="2" id="KW-0472">Membrane</keyword>
<keyword evidence="5" id="KW-1185">Reference proteome</keyword>
<dbReference type="PANTHER" id="PTHR43592:SF15">
    <property type="entry name" value="CAAX AMINO TERMINAL PROTEASE FAMILY PROTEIN"/>
    <property type="match status" value="1"/>
</dbReference>
<feature type="domain" description="CAAX prenyl protease 2/Lysostaphin resistance protein A-like" evidence="3">
    <location>
        <begin position="159"/>
        <end position="245"/>
    </location>
</feature>
<keyword evidence="4" id="KW-0482">Metalloprotease</keyword>
<name>A0ABY4FE40_9BACT</name>
<feature type="transmembrane region" description="Helical" evidence="2">
    <location>
        <begin position="157"/>
        <end position="176"/>
    </location>
</feature>
<evidence type="ECO:0000259" key="3">
    <source>
        <dbReference type="Pfam" id="PF02517"/>
    </source>
</evidence>